<dbReference type="EMBL" id="JACPRF010000235">
    <property type="protein sequence ID" value="MBI2876782.1"/>
    <property type="molecule type" value="Genomic_DNA"/>
</dbReference>
<proteinExistence type="predicted"/>
<evidence type="ECO:0000313" key="1">
    <source>
        <dbReference type="EMBL" id="MBI2876782.1"/>
    </source>
</evidence>
<dbReference type="AlphaFoldDB" id="A0A932CPB0"/>
<evidence type="ECO:0000313" key="2">
    <source>
        <dbReference type="Proteomes" id="UP000769766"/>
    </source>
</evidence>
<gene>
    <name evidence="1" type="ORF">HYY20_07865</name>
</gene>
<dbReference type="Proteomes" id="UP000769766">
    <property type="component" value="Unassembled WGS sequence"/>
</dbReference>
<protein>
    <submittedName>
        <fullName evidence="1">DUF4177 domain-containing protein</fullName>
    </submittedName>
</protein>
<name>A0A932CPB0_UNCTE</name>
<reference evidence="1" key="1">
    <citation type="submission" date="2020-07" db="EMBL/GenBank/DDBJ databases">
        <title>Huge and variable diversity of episymbiotic CPR bacteria and DPANN archaea in groundwater ecosystems.</title>
        <authorList>
            <person name="He C.Y."/>
            <person name="Keren R."/>
            <person name="Whittaker M."/>
            <person name="Farag I.F."/>
            <person name="Doudna J."/>
            <person name="Cate J.H.D."/>
            <person name="Banfield J.F."/>
        </authorList>
    </citation>
    <scope>NUCLEOTIDE SEQUENCE</scope>
    <source>
        <strain evidence="1">NC_groundwater_672_Ag_B-0.1um_62_36</strain>
    </source>
</reference>
<organism evidence="1 2">
    <name type="scientific">Tectimicrobiota bacterium</name>
    <dbReference type="NCBI Taxonomy" id="2528274"/>
    <lineage>
        <taxon>Bacteria</taxon>
        <taxon>Pseudomonadati</taxon>
        <taxon>Nitrospinota/Tectimicrobiota group</taxon>
        <taxon>Candidatus Tectimicrobiota</taxon>
    </lineage>
</organism>
<comment type="caution">
    <text evidence="1">The sequence shown here is derived from an EMBL/GenBank/DDBJ whole genome shotgun (WGS) entry which is preliminary data.</text>
</comment>
<accession>A0A932CPB0</accession>
<sequence length="76" mass="8645">MEKWEYCYETVVAEPDKAGEKLNSFLNQKGGEGWELVSLNYCHDYTNGKLVKDYAACLFKRKGRVSETTEAYAPGL</sequence>